<dbReference type="AlphaFoldDB" id="A0A9P4NXF0"/>
<protein>
    <submittedName>
        <fullName evidence="2">Uncharacterized protein</fullName>
    </submittedName>
</protein>
<gene>
    <name evidence="2" type="ORF">EJ08DRAFT_646620</name>
</gene>
<proteinExistence type="predicted"/>
<evidence type="ECO:0000313" key="3">
    <source>
        <dbReference type="Proteomes" id="UP000800235"/>
    </source>
</evidence>
<name>A0A9P4NXF0_9PEZI</name>
<comment type="caution">
    <text evidence="2">The sequence shown here is derived from an EMBL/GenBank/DDBJ whole genome shotgun (WGS) entry which is preliminary data.</text>
</comment>
<feature type="compositionally biased region" description="Polar residues" evidence="1">
    <location>
        <begin position="7"/>
        <end position="34"/>
    </location>
</feature>
<dbReference type="Proteomes" id="UP000800235">
    <property type="component" value="Unassembled WGS sequence"/>
</dbReference>
<dbReference type="OrthoDB" id="529205at2759"/>
<feature type="region of interest" description="Disordered" evidence="1">
    <location>
        <begin position="1"/>
        <end position="111"/>
    </location>
</feature>
<dbReference type="EMBL" id="MU007017">
    <property type="protein sequence ID" value="KAF2434169.1"/>
    <property type="molecule type" value="Genomic_DNA"/>
</dbReference>
<organism evidence="2 3">
    <name type="scientific">Tothia fuscella</name>
    <dbReference type="NCBI Taxonomy" id="1048955"/>
    <lineage>
        <taxon>Eukaryota</taxon>
        <taxon>Fungi</taxon>
        <taxon>Dikarya</taxon>
        <taxon>Ascomycota</taxon>
        <taxon>Pezizomycotina</taxon>
        <taxon>Dothideomycetes</taxon>
        <taxon>Pleosporomycetidae</taxon>
        <taxon>Venturiales</taxon>
        <taxon>Cylindrosympodiaceae</taxon>
        <taxon>Tothia</taxon>
    </lineage>
</organism>
<keyword evidence="3" id="KW-1185">Reference proteome</keyword>
<feature type="compositionally biased region" description="Basic and acidic residues" evidence="1">
    <location>
        <begin position="39"/>
        <end position="71"/>
    </location>
</feature>
<reference evidence="2" key="1">
    <citation type="journal article" date="2020" name="Stud. Mycol.">
        <title>101 Dothideomycetes genomes: a test case for predicting lifestyles and emergence of pathogens.</title>
        <authorList>
            <person name="Haridas S."/>
            <person name="Albert R."/>
            <person name="Binder M."/>
            <person name="Bloem J."/>
            <person name="Labutti K."/>
            <person name="Salamov A."/>
            <person name="Andreopoulos B."/>
            <person name="Baker S."/>
            <person name="Barry K."/>
            <person name="Bills G."/>
            <person name="Bluhm B."/>
            <person name="Cannon C."/>
            <person name="Castanera R."/>
            <person name="Culley D."/>
            <person name="Daum C."/>
            <person name="Ezra D."/>
            <person name="Gonzalez J."/>
            <person name="Henrissat B."/>
            <person name="Kuo A."/>
            <person name="Liang C."/>
            <person name="Lipzen A."/>
            <person name="Lutzoni F."/>
            <person name="Magnuson J."/>
            <person name="Mondo S."/>
            <person name="Nolan M."/>
            <person name="Ohm R."/>
            <person name="Pangilinan J."/>
            <person name="Park H.-J."/>
            <person name="Ramirez L."/>
            <person name="Alfaro M."/>
            <person name="Sun H."/>
            <person name="Tritt A."/>
            <person name="Yoshinaga Y."/>
            <person name="Zwiers L.-H."/>
            <person name="Turgeon B."/>
            <person name="Goodwin S."/>
            <person name="Spatafora J."/>
            <person name="Crous P."/>
            <person name="Grigoriev I."/>
        </authorList>
    </citation>
    <scope>NUCLEOTIDE SEQUENCE</scope>
    <source>
        <strain evidence="2">CBS 130266</strain>
    </source>
</reference>
<sequence length="111" mass="12723">MPLRLPKTTTIFHTSSPRITRTTPQFQLQQSFHTTPIRPIKEDADRSPQEIENKKNEQIEKQKKGEGEWHESLASAGESNIAADKEHVKDHEDHIEDLQKETAKDAENGKI</sequence>
<feature type="compositionally biased region" description="Basic and acidic residues" evidence="1">
    <location>
        <begin position="83"/>
        <end position="111"/>
    </location>
</feature>
<accession>A0A9P4NXF0</accession>
<evidence type="ECO:0000313" key="2">
    <source>
        <dbReference type="EMBL" id="KAF2434169.1"/>
    </source>
</evidence>
<evidence type="ECO:0000256" key="1">
    <source>
        <dbReference type="SAM" id="MobiDB-lite"/>
    </source>
</evidence>